<proteinExistence type="predicted"/>
<sequence>MVIFAALGLFVLSYGWRQKNRPAVRVVFIIFGILLLVFAGITATPQGTEIVSHMIQ</sequence>
<evidence type="ECO:0000313" key="3">
    <source>
        <dbReference type="Proteomes" id="UP000051581"/>
    </source>
</evidence>
<gene>
    <name evidence="2" type="ORF">FD17_GL000797</name>
</gene>
<dbReference type="AlphaFoldDB" id="A0A0R1L4C0"/>
<keyword evidence="1" id="KW-1133">Transmembrane helix</keyword>
<name>A0A0R1L4C0_9LACO</name>
<dbReference type="Proteomes" id="UP000051581">
    <property type="component" value="Unassembled WGS sequence"/>
</dbReference>
<keyword evidence="3" id="KW-1185">Reference proteome</keyword>
<keyword evidence="1" id="KW-0472">Membrane</keyword>
<protein>
    <submittedName>
        <fullName evidence="2">Uncharacterized protein</fullName>
    </submittedName>
</protein>
<evidence type="ECO:0000256" key="1">
    <source>
        <dbReference type="SAM" id="Phobius"/>
    </source>
</evidence>
<organism evidence="2 3">
    <name type="scientific">Lentilactobacillus sunkii DSM 19904</name>
    <dbReference type="NCBI Taxonomy" id="1423808"/>
    <lineage>
        <taxon>Bacteria</taxon>
        <taxon>Bacillati</taxon>
        <taxon>Bacillota</taxon>
        <taxon>Bacilli</taxon>
        <taxon>Lactobacillales</taxon>
        <taxon>Lactobacillaceae</taxon>
        <taxon>Lentilactobacillus</taxon>
    </lineage>
</organism>
<accession>A0A0R1L4C0</accession>
<evidence type="ECO:0000313" key="2">
    <source>
        <dbReference type="EMBL" id="KRK87737.1"/>
    </source>
</evidence>
<comment type="caution">
    <text evidence="2">The sequence shown here is derived from an EMBL/GenBank/DDBJ whole genome shotgun (WGS) entry which is preliminary data.</text>
</comment>
<dbReference type="PATRIC" id="fig|1423808.3.peg.800"/>
<reference evidence="2 3" key="1">
    <citation type="journal article" date="2015" name="Genome Announc.">
        <title>Expanding the biotechnology potential of lactobacilli through comparative genomics of 213 strains and associated genera.</title>
        <authorList>
            <person name="Sun Z."/>
            <person name="Harris H.M."/>
            <person name="McCann A."/>
            <person name="Guo C."/>
            <person name="Argimon S."/>
            <person name="Zhang W."/>
            <person name="Yang X."/>
            <person name="Jeffery I.B."/>
            <person name="Cooney J.C."/>
            <person name="Kagawa T.F."/>
            <person name="Liu W."/>
            <person name="Song Y."/>
            <person name="Salvetti E."/>
            <person name="Wrobel A."/>
            <person name="Rasinkangas P."/>
            <person name="Parkhill J."/>
            <person name="Rea M.C."/>
            <person name="O'Sullivan O."/>
            <person name="Ritari J."/>
            <person name="Douillard F.P."/>
            <person name="Paul Ross R."/>
            <person name="Yang R."/>
            <person name="Briner A.E."/>
            <person name="Felis G.E."/>
            <person name="de Vos W.M."/>
            <person name="Barrangou R."/>
            <person name="Klaenhammer T.R."/>
            <person name="Caufield P.W."/>
            <person name="Cui Y."/>
            <person name="Zhang H."/>
            <person name="O'Toole P.W."/>
        </authorList>
    </citation>
    <scope>NUCLEOTIDE SEQUENCE [LARGE SCALE GENOMIC DNA]</scope>
    <source>
        <strain evidence="2 3">DSM 19904</strain>
    </source>
</reference>
<dbReference type="EMBL" id="AZEA01000016">
    <property type="protein sequence ID" value="KRK87737.1"/>
    <property type="molecule type" value="Genomic_DNA"/>
</dbReference>
<keyword evidence="1" id="KW-0812">Transmembrane</keyword>
<feature type="transmembrane region" description="Helical" evidence="1">
    <location>
        <begin position="27"/>
        <end position="44"/>
    </location>
</feature>